<dbReference type="Gene3D" id="2.120.10.30">
    <property type="entry name" value="TolB, C-terminal domain"/>
    <property type="match status" value="1"/>
</dbReference>
<evidence type="ECO:0000256" key="3">
    <source>
        <dbReference type="ARBA" id="ARBA00023237"/>
    </source>
</evidence>
<sequence>MGYRNTGFHTIFFSKKRFTAKTTGLKLRILYMLLAVIWLLLSCDQAKLSVAREQYLRGEYYAASETYRKLYRNISREERAQRGIIAFEMAENYRKLNQSSRALAAYSNAIRYGYPDTIMYFHYARMLHREGNYAGAAEAYRRFLTFRPEDRLALTGLQGVELAVEWSENPTRYVVGRMELFNSNRGEFSPMLSADGGRLYFTSSREEVLGEEKSAITGMKYNDLFRSVKNVHGEWQRPERISSGVNTGYDEGTPSFSPDGEWMYYTFSDINPNRGTTAKIYLSRWVNGRWSEGRPLEIVKDDSLSVFAHPAISPSGRWLYFVSDMPGGHGGKDIWRASVTNNHEILLVENLGPDINTAGDELFPYLRNDITLYFSSDGHPGMGGLDMFVAVDLEWERGKVGRWEGDGLERLVERKTGGQKGQVTGERVDGETWKRGSEVKGRWRVNNLGAPLNSSADDFGITFEPKGEKGFFSSNRNDVRGYDHIYSFVYPEVTAWIEGFVVDPDDEFIPGAVVSVVGSEGSQLRFVTGKEGEYRFKANRDTDYLLMASADGFLNQKQRLSPSSEEKDTLYYVDFEMIPYNKPVILDNIFYDFDSATLRPESKDELGLLIDLLNEHPSVAIELAAHTDRKGSDEYNSDLSLRRAQSVVNYLSAHGINPQRLSAQGFGKTRPVKVSKKMAEQFDFLKEGDLLTEEFIETLTLDQQEIADQINRRTSFEVIDLEFGFH</sequence>
<evidence type="ECO:0000256" key="2">
    <source>
        <dbReference type="ARBA" id="ARBA00023136"/>
    </source>
</evidence>
<dbReference type="PANTHER" id="PTHR30329:SF21">
    <property type="entry name" value="LIPOPROTEIN YIAD-RELATED"/>
    <property type="match status" value="1"/>
</dbReference>
<dbReference type="InterPro" id="IPR008969">
    <property type="entry name" value="CarboxyPept-like_regulatory"/>
</dbReference>
<dbReference type="InterPro" id="IPR050330">
    <property type="entry name" value="Bact_OuterMem_StrucFunc"/>
</dbReference>
<dbReference type="GO" id="GO:0009279">
    <property type="term" value="C:cell outer membrane"/>
    <property type="evidence" value="ECO:0007669"/>
    <property type="project" value="UniProtKB-SubCell"/>
</dbReference>
<dbReference type="PROSITE" id="PS51123">
    <property type="entry name" value="OMPA_2"/>
    <property type="match status" value="1"/>
</dbReference>
<evidence type="ECO:0000256" key="5">
    <source>
        <dbReference type="PROSITE-ProRule" id="PRU00473"/>
    </source>
</evidence>
<dbReference type="InterPro" id="IPR006664">
    <property type="entry name" value="OMP_bac"/>
</dbReference>
<feature type="repeat" description="TPR" evidence="4">
    <location>
        <begin position="117"/>
        <end position="150"/>
    </location>
</feature>
<dbReference type="InterPro" id="IPR011659">
    <property type="entry name" value="WD40"/>
</dbReference>
<feature type="domain" description="OmpA-like" evidence="7">
    <location>
        <begin position="573"/>
        <end position="722"/>
    </location>
</feature>
<protein>
    <recommendedName>
        <fullName evidence="7">OmpA-like domain-containing protein</fullName>
    </recommendedName>
</protein>
<dbReference type="CDD" id="cd07185">
    <property type="entry name" value="OmpA_C-like"/>
    <property type="match status" value="1"/>
</dbReference>
<feature type="transmembrane region" description="Helical" evidence="6">
    <location>
        <begin position="25"/>
        <end position="41"/>
    </location>
</feature>
<dbReference type="KEGG" id="psac:PSM36_2918"/>
<keyword evidence="6" id="KW-1133">Transmembrane helix</keyword>
<dbReference type="PROSITE" id="PS50005">
    <property type="entry name" value="TPR"/>
    <property type="match status" value="1"/>
</dbReference>
<keyword evidence="4" id="KW-0802">TPR repeat</keyword>
<dbReference type="InterPro" id="IPR036737">
    <property type="entry name" value="OmpA-like_sf"/>
</dbReference>
<dbReference type="SUPFAM" id="SSF48452">
    <property type="entry name" value="TPR-like"/>
    <property type="match status" value="1"/>
</dbReference>
<dbReference type="SUPFAM" id="SSF49464">
    <property type="entry name" value="Carboxypeptidase regulatory domain-like"/>
    <property type="match status" value="1"/>
</dbReference>
<dbReference type="InterPro" id="IPR019734">
    <property type="entry name" value="TPR_rpt"/>
</dbReference>
<dbReference type="Pfam" id="PF07676">
    <property type="entry name" value="PD40"/>
    <property type="match status" value="3"/>
</dbReference>
<dbReference type="Gene3D" id="1.25.40.10">
    <property type="entry name" value="Tetratricopeptide repeat domain"/>
    <property type="match status" value="1"/>
</dbReference>
<dbReference type="Pfam" id="PF13620">
    <property type="entry name" value="CarboxypepD_reg"/>
    <property type="match status" value="1"/>
</dbReference>
<dbReference type="EMBL" id="LT605205">
    <property type="protein sequence ID" value="SCD21712.1"/>
    <property type="molecule type" value="Genomic_DNA"/>
</dbReference>
<dbReference type="Gene3D" id="2.60.40.1120">
    <property type="entry name" value="Carboxypeptidase-like, regulatory domain"/>
    <property type="match status" value="1"/>
</dbReference>
<evidence type="ECO:0000256" key="1">
    <source>
        <dbReference type="ARBA" id="ARBA00004442"/>
    </source>
</evidence>
<dbReference type="Pfam" id="PF13432">
    <property type="entry name" value="TPR_16"/>
    <property type="match status" value="1"/>
</dbReference>
<name>A0A1R3T661_9BACT</name>
<accession>A0A1R3T661</accession>
<proteinExistence type="predicted"/>
<comment type="subcellular location">
    <subcellularLocation>
        <location evidence="1">Cell outer membrane</location>
    </subcellularLocation>
</comment>
<dbReference type="InterPro" id="IPR011042">
    <property type="entry name" value="6-blade_b-propeller_TolB-like"/>
</dbReference>
<keyword evidence="2 5" id="KW-0472">Membrane</keyword>
<evidence type="ECO:0000313" key="8">
    <source>
        <dbReference type="EMBL" id="SCD21712.1"/>
    </source>
</evidence>
<dbReference type="Gene3D" id="3.30.1330.60">
    <property type="entry name" value="OmpA-like domain"/>
    <property type="match status" value="1"/>
</dbReference>
<dbReference type="Pfam" id="PF00691">
    <property type="entry name" value="OmpA"/>
    <property type="match status" value="1"/>
</dbReference>
<dbReference type="PANTHER" id="PTHR30329">
    <property type="entry name" value="STATOR ELEMENT OF FLAGELLAR MOTOR COMPLEX"/>
    <property type="match status" value="1"/>
</dbReference>
<evidence type="ECO:0000259" key="7">
    <source>
        <dbReference type="PROSITE" id="PS51123"/>
    </source>
</evidence>
<keyword evidence="3" id="KW-0998">Cell outer membrane</keyword>
<evidence type="ECO:0000313" key="9">
    <source>
        <dbReference type="Proteomes" id="UP000187464"/>
    </source>
</evidence>
<evidence type="ECO:0000256" key="6">
    <source>
        <dbReference type="SAM" id="Phobius"/>
    </source>
</evidence>
<dbReference type="STRING" id="1642647.PSM36_2918"/>
<evidence type="ECO:0000256" key="4">
    <source>
        <dbReference type="PROSITE-ProRule" id="PRU00339"/>
    </source>
</evidence>
<dbReference type="SUPFAM" id="SSF82171">
    <property type="entry name" value="DPP6 N-terminal domain-like"/>
    <property type="match status" value="1"/>
</dbReference>
<dbReference type="AlphaFoldDB" id="A0A1R3T661"/>
<dbReference type="SUPFAM" id="SSF103088">
    <property type="entry name" value="OmpA-like"/>
    <property type="match status" value="1"/>
</dbReference>
<dbReference type="InterPro" id="IPR006665">
    <property type="entry name" value="OmpA-like"/>
</dbReference>
<gene>
    <name evidence="8" type="ORF">PSM36_2918</name>
</gene>
<dbReference type="Proteomes" id="UP000187464">
    <property type="component" value="Chromosome I"/>
</dbReference>
<dbReference type="PRINTS" id="PR01021">
    <property type="entry name" value="OMPADOMAIN"/>
</dbReference>
<reference evidence="8 9" key="1">
    <citation type="submission" date="2016-08" db="EMBL/GenBank/DDBJ databases">
        <authorList>
            <person name="Seilhamer J.J."/>
        </authorList>
    </citation>
    <scope>NUCLEOTIDE SEQUENCE [LARGE SCALE GENOMIC DNA]</scope>
    <source>
        <strain evidence="8">M3/6</strain>
    </source>
</reference>
<keyword evidence="9" id="KW-1185">Reference proteome</keyword>
<dbReference type="InterPro" id="IPR011990">
    <property type="entry name" value="TPR-like_helical_dom_sf"/>
</dbReference>
<organism evidence="8 9">
    <name type="scientific">Proteiniphilum saccharofermentans</name>
    <dbReference type="NCBI Taxonomy" id="1642647"/>
    <lineage>
        <taxon>Bacteria</taxon>
        <taxon>Pseudomonadati</taxon>
        <taxon>Bacteroidota</taxon>
        <taxon>Bacteroidia</taxon>
        <taxon>Bacteroidales</taxon>
        <taxon>Dysgonomonadaceae</taxon>
        <taxon>Proteiniphilum</taxon>
    </lineage>
</organism>
<keyword evidence="6" id="KW-0812">Transmembrane</keyword>